<evidence type="ECO:0000313" key="2">
    <source>
        <dbReference type="EMBL" id="MEA5518486.1"/>
    </source>
</evidence>
<dbReference type="CDD" id="cd00118">
    <property type="entry name" value="LysM"/>
    <property type="match status" value="1"/>
</dbReference>
<dbReference type="PROSITE" id="PS51782">
    <property type="entry name" value="LYSM"/>
    <property type="match status" value="1"/>
</dbReference>
<proteinExistence type="predicted"/>
<sequence>MSRTYVIKTIKAGDTLFKIAEQFYGDRNLWTKIAAANGNILPENLEPGQYITIPS</sequence>
<feature type="domain" description="LysM" evidence="1">
    <location>
        <begin position="6"/>
        <end position="53"/>
    </location>
</feature>
<dbReference type="SMART" id="SM00257">
    <property type="entry name" value="LysM"/>
    <property type="match status" value="1"/>
</dbReference>
<organism evidence="2 3">
    <name type="scientific">Limnoraphis robusta CCNP1315</name>
    <dbReference type="NCBI Taxonomy" id="3110306"/>
    <lineage>
        <taxon>Bacteria</taxon>
        <taxon>Bacillati</taxon>
        <taxon>Cyanobacteriota</taxon>
        <taxon>Cyanophyceae</taxon>
        <taxon>Oscillatoriophycideae</taxon>
        <taxon>Oscillatoriales</taxon>
        <taxon>Sirenicapillariaceae</taxon>
        <taxon>Limnoraphis</taxon>
    </lineage>
</organism>
<dbReference type="InterPro" id="IPR018392">
    <property type="entry name" value="LysM"/>
</dbReference>
<dbReference type="Pfam" id="PF01476">
    <property type="entry name" value="LysM"/>
    <property type="match status" value="1"/>
</dbReference>
<reference evidence="2 3" key="1">
    <citation type="submission" date="2023-12" db="EMBL/GenBank/DDBJ databases">
        <title>Baltic Sea Cyanobacteria.</title>
        <authorList>
            <person name="Delbaje E."/>
            <person name="Fewer D.P."/>
            <person name="Shishido T.K."/>
        </authorList>
    </citation>
    <scope>NUCLEOTIDE SEQUENCE [LARGE SCALE GENOMIC DNA]</scope>
    <source>
        <strain evidence="2 3">CCNP 1315</strain>
    </source>
</reference>
<evidence type="ECO:0000259" key="1">
    <source>
        <dbReference type="PROSITE" id="PS51782"/>
    </source>
</evidence>
<protein>
    <submittedName>
        <fullName evidence="2">LysM peptidoglycan-binding domain-containing protein</fullName>
    </submittedName>
</protein>
<name>A0ABU5TUA7_9CYAN</name>
<dbReference type="InterPro" id="IPR036779">
    <property type="entry name" value="LysM_dom_sf"/>
</dbReference>
<dbReference type="RefSeq" id="WP_323217905.1">
    <property type="nucleotide sequence ID" value="NZ_JAYGHT010000010.1"/>
</dbReference>
<keyword evidence="3" id="KW-1185">Reference proteome</keyword>
<dbReference type="Proteomes" id="UP001301728">
    <property type="component" value="Unassembled WGS sequence"/>
</dbReference>
<comment type="caution">
    <text evidence="2">The sequence shown here is derived from an EMBL/GenBank/DDBJ whole genome shotgun (WGS) entry which is preliminary data.</text>
</comment>
<gene>
    <name evidence="2" type="ORF">VB854_05945</name>
</gene>
<dbReference type="EMBL" id="JAYGHT010000010">
    <property type="protein sequence ID" value="MEA5518486.1"/>
    <property type="molecule type" value="Genomic_DNA"/>
</dbReference>
<dbReference type="SUPFAM" id="SSF54106">
    <property type="entry name" value="LysM domain"/>
    <property type="match status" value="1"/>
</dbReference>
<dbReference type="Gene3D" id="3.10.350.10">
    <property type="entry name" value="LysM domain"/>
    <property type="match status" value="1"/>
</dbReference>
<evidence type="ECO:0000313" key="3">
    <source>
        <dbReference type="Proteomes" id="UP001301728"/>
    </source>
</evidence>
<accession>A0ABU5TUA7</accession>